<dbReference type="FunCoup" id="A0A6J2UYK3">
    <property type="interactions" value="64"/>
</dbReference>
<dbReference type="Pfam" id="PF09067">
    <property type="entry name" value="EpoR_lig-bind"/>
    <property type="match status" value="1"/>
</dbReference>
<dbReference type="InterPro" id="IPR003961">
    <property type="entry name" value="FN3_dom"/>
</dbReference>
<dbReference type="GeneID" id="115807998"/>
<keyword evidence="3" id="KW-0732">Signal</keyword>
<dbReference type="SUPFAM" id="SSF49265">
    <property type="entry name" value="Fibronectin type III"/>
    <property type="match status" value="2"/>
</dbReference>
<dbReference type="RefSeq" id="XP_030625089.1">
    <property type="nucleotide sequence ID" value="XM_030769229.1"/>
</dbReference>
<comment type="subcellular location">
    <subcellularLocation>
        <location evidence="1">Membrane</location>
        <topology evidence="1">Single-pass type I membrane protein</topology>
    </subcellularLocation>
</comment>
<evidence type="ECO:0000256" key="1">
    <source>
        <dbReference type="ARBA" id="ARBA00004479"/>
    </source>
</evidence>
<dbReference type="PANTHER" id="PTHR23037">
    <property type="entry name" value="CYTOKINE RECEPTOR"/>
    <property type="match status" value="1"/>
</dbReference>
<proteinExistence type="predicted"/>
<name>A0A6J2UYK3_CHACN</name>
<keyword evidence="2 8" id="KW-0812">Transmembrane</keyword>
<dbReference type="GO" id="GO:0009897">
    <property type="term" value="C:external side of plasma membrane"/>
    <property type="evidence" value="ECO:0007669"/>
    <property type="project" value="TreeGrafter"/>
</dbReference>
<evidence type="ECO:0000256" key="3">
    <source>
        <dbReference type="ARBA" id="ARBA00022729"/>
    </source>
</evidence>
<evidence type="ECO:0000256" key="4">
    <source>
        <dbReference type="ARBA" id="ARBA00022989"/>
    </source>
</evidence>
<dbReference type="InterPro" id="IPR015152">
    <property type="entry name" value="Growth/epo_recpt_lig-bind"/>
</dbReference>
<feature type="domain" description="Fibronectin type-III" evidence="9">
    <location>
        <begin position="142"/>
        <end position="246"/>
    </location>
</feature>
<evidence type="ECO:0000256" key="5">
    <source>
        <dbReference type="ARBA" id="ARBA00023136"/>
    </source>
</evidence>
<evidence type="ECO:0000313" key="10">
    <source>
        <dbReference type="Proteomes" id="UP000504632"/>
    </source>
</evidence>
<evidence type="ECO:0000256" key="8">
    <source>
        <dbReference type="SAM" id="Phobius"/>
    </source>
</evidence>
<dbReference type="Pfam" id="PF12772">
    <property type="entry name" value="GHBP"/>
    <property type="match status" value="2"/>
</dbReference>
<keyword evidence="10" id="KW-1185">Reference proteome</keyword>
<reference evidence="11" key="1">
    <citation type="submission" date="2025-08" db="UniProtKB">
        <authorList>
            <consortium name="RefSeq"/>
        </authorList>
    </citation>
    <scope>IDENTIFICATION</scope>
</reference>
<organism evidence="10 11">
    <name type="scientific">Chanos chanos</name>
    <name type="common">Milkfish</name>
    <name type="synonym">Mugil chanos</name>
    <dbReference type="NCBI Taxonomy" id="29144"/>
    <lineage>
        <taxon>Eukaryota</taxon>
        <taxon>Metazoa</taxon>
        <taxon>Chordata</taxon>
        <taxon>Craniata</taxon>
        <taxon>Vertebrata</taxon>
        <taxon>Euteleostomi</taxon>
        <taxon>Actinopterygii</taxon>
        <taxon>Neopterygii</taxon>
        <taxon>Teleostei</taxon>
        <taxon>Ostariophysi</taxon>
        <taxon>Gonorynchiformes</taxon>
        <taxon>Chanidae</taxon>
        <taxon>Chanos</taxon>
    </lineage>
</organism>
<dbReference type="PANTHER" id="PTHR23037:SF46">
    <property type="entry name" value="INTERLEUKIN 5 RECEPTOR SUBUNIT ALPHA"/>
    <property type="match status" value="1"/>
</dbReference>
<gene>
    <name evidence="11" type="primary">ghrb</name>
</gene>
<dbReference type="OrthoDB" id="9890215at2759"/>
<protein>
    <submittedName>
        <fullName evidence="11">Growth hormone receptor b isoform X1</fullName>
    </submittedName>
</protein>
<keyword evidence="6 11" id="KW-0675">Receptor</keyword>
<dbReference type="Gene3D" id="2.60.40.10">
    <property type="entry name" value="Immunoglobulins"/>
    <property type="match status" value="2"/>
</dbReference>
<evidence type="ECO:0000259" key="9">
    <source>
        <dbReference type="PROSITE" id="PS50853"/>
    </source>
</evidence>
<dbReference type="CDD" id="cd00063">
    <property type="entry name" value="FN3"/>
    <property type="match status" value="1"/>
</dbReference>
<feature type="transmembrane region" description="Helical" evidence="8">
    <location>
        <begin position="250"/>
        <end position="272"/>
    </location>
</feature>
<dbReference type="InterPro" id="IPR036116">
    <property type="entry name" value="FN3_sf"/>
</dbReference>
<keyword evidence="7" id="KW-0325">Glycoprotein</keyword>
<dbReference type="AlphaFoldDB" id="A0A6J2UYK3"/>
<dbReference type="GO" id="GO:0004896">
    <property type="term" value="F:cytokine receptor activity"/>
    <property type="evidence" value="ECO:0007669"/>
    <property type="project" value="TreeGrafter"/>
</dbReference>
<accession>A0A6J2UYK3</accession>
<dbReference type="InParanoid" id="A0A6J2UYK3"/>
<evidence type="ECO:0000256" key="7">
    <source>
        <dbReference type="ARBA" id="ARBA00023180"/>
    </source>
</evidence>
<keyword evidence="4 8" id="KW-1133">Transmembrane helix</keyword>
<evidence type="ECO:0000313" key="11">
    <source>
        <dbReference type="RefSeq" id="XP_030625089.1"/>
    </source>
</evidence>
<dbReference type="InterPro" id="IPR013783">
    <property type="entry name" value="Ig-like_fold"/>
</dbReference>
<sequence length="592" mass="65587">MVGLRVEYQTTMNQAFFISLLFISTGASHGLASTTQGFQTHTLPRLTGCFSRELMTFRCRWDAGTFQNYTRPGELQLFYMLTKDSIWHECPSYNANGENECYFDQSHTIIWYSYGIQLRSRSHNITHDELYFNVENIVYPDPPVGLNWTLLTVGQTGLLFDVMVSWNPPVSAADNVKMGWMSLVYETEYREKNGVKWNSIDSGRSTKAYIYALHSNTEYEIRVRCGMDGFNFGNFSDSIFIKIPSKESSIPFAAVLSIAVIGIALIVMLIVVSRQQKLYVVFLPPVPGPKIKGIDPECLQKGKLTELTSILATHPDLRPELYGSDPWVEFIEVDIEEPNEGIEDFHEHLLVADSPTSGTSHISSGFRDDDSGRASCCDPDLHDPYQTDLPHSTVAGSNCFETSAPASSETTMQPAVPAVQETPWASRGLYSQVNDVTISGEIVLSSDEQSKGDEAIGKDQALRNKDNIKAKAQQLSVVTADGGDYTSEFDISKINTQHASECSSEANVRECDQPHEGYHNTLSETSVLPSHSGLQSHAMPPSPEYTMVDGVDYQNSLLLKPNTPVATRPSSVKTLPIPQGYLTPDLLESVAP</sequence>
<dbReference type="InterPro" id="IPR025871">
    <property type="entry name" value="GHBP"/>
</dbReference>
<dbReference type="Proteomes" id="UP000504632">
    <property type="component" value="Chromosome 3"/>
</dbReference>
<dbReference type="PROSITE" id="PS50853">
    <property type="entry name" value="FN3"/>
    <property type="match status" value="1"/>
</dbReference>
<dbReference type="CTD" id="560202"/>
<evidence type="ECO:0000256" key="6">
    <source>
        <dbReference type="ARBA" id="ARBA00023170"/>
    </source>
</evidence>
<keyword evidence="5 8" id="KW-0472">Membrane</keyword>
<evidence type="ECO:0000256" key="2">
    <source>
        <dbReference type="ARBA" id="ARBA00022692"/>
    </source>
</evidence>